<keyword evidence="2" id="KW-1185">Reference proteome</keyword>
<sequence>MVIFSPSWVTDDDGYWEYSHISHNTRTFKMSSLNDQTNNLGSGLTSLTFAEFTWDNGNGGYKMISSSNLGKLYHYMRTHYPGDNVSPPEIMGGFLGNLEIQLEIGGDHVEDLRLYHIPKTYTLWKLMREGFPDALAVSFIDNEIFVELPELSRYEHAERLKRCPGWFAHEGPKLFYYNGIRIKTQRSKEVGRLGRQGREGKLLGSDMLRMDDVYMVDDDAMGYHTAMLCKGITVISQPDQDKVAMEIFAMSDPVAYGEPSIRAGCCGSALVRMDRSTEAEGGLLEKGGEIGLFIVGSKFGEGKGADDFPRVLCFAEANDRVIEAGLEVE</sequence>
<gene>
    <name evidence="1" type="ORF">VE01_07959</name>
</gene>
<dbReference type="EMBL" id="KV460242">
    <property type="protein sequence ID" value="OBT94543.2"/>
    <property type="molecule type" value="Genomic_DNA"/>
</dbReference>
<dbReference type="GeneID" id="28841345"/>
<organism evidence="1 2">
    <name type="scientific">Pseudogymnoascus verrucosus</name>
    <dbReference type="NCBI Taxonomy" id="342668"/>
    <lineage>
        <taxon>Eukaryota</taxon>
        <taxon>Fungi</taxon>
        <taxon>Dikarya</taxon>
        <taxon>Ascomycota</taxon>
        <taxon>Pezizomycotina</taxon>
        <taxon>Leotiomycetes</taxon>
        <taxon>Thelebolales</taxon>
        <taxon>Thelebolaceae</taxon>
        <taxon>Pseudogymnoascus</taxon>
    </lineage>
</organism>
<accession>A0A1B8GFG3</accession>
<reference evidence="2" key="2">
    <citation type="journal article" date="2018" name="Nat. Commun.">
        <title>Extreme sensitivity to ultraviolet light in the fungal pathogen causing white-nose syndrome of bats.</title>
        <authorList>
            <person name="Palmer J.M."/>
            <person name="Drees K.P."/>
            <person name="Foster J.T."/>
            <person name="Lindner D.L."/>
        </authorList>
    </citation>
    <scope>NUCLEOTIDE SEQUENCE [LARGE SCALE GENOMIC DNA]</scope>
    <source>
        <strain evidence="2">UAMH 10579</strain>
    </source>
</reference>
<protein>
    <submittedName>
        <fullName evidence="1">Uncharacterized protein</fullName>
    </submittedName>
</protein>
<name>A0A1B8GFG3_9PEZI</name>
<proteinExistence type="predicted"/>
<evidence type="ECO:0000313" key="2">
    <source>
        <dbReference type="Proteomes" id="UP000091956"/>
    </source>
</evidence>
<dbReference type="AlphaFoldDB" id="A0A1B8GFG3"/>
<dbReference type="RefSeq" id="XP_018128276.2">
    <property type="nucleotide sequence ID" value="XM_018277388.2"/>
</dbReference>
<evidence type="ECO:0000313" key="1">
    <source>
        <dbReference type="EMBL" id="OBT94543.2"/>
    </source>
</evidence>
<dbReference type="Proteomes" id="UP000091956">
    <property type="component" value="Unassembled WGS sequence"/>
</dbReference>
<reference evidence="1 2" key="1">
    <citation type="submission" date="2016-03" db="EMBL/GenBank/DDBJ databases">
        <title>Comparative genomics of Pseudogymnoascus destructans, the fungus causing white-nose syndrome of bats.</title>
        <authorList>
            <person name="Palmer J.M."/>
            <person name="Drees K.P."/>
            <person name="Foster J.T."/>
            <person name="Lindner D.L."/>
        </authorList>
    </citation>
    <scope>NUCLEOTIDE SEQUENCE [LARGE SCALE GENOMIC DNA]</scope>
    <source>
        <strain evidence="1 2">UAMH 10579</strain>
    </source>
</reference>